<keyword evidence="2" id="KW-1185">Reference proteome</keyword>
<dbReference type="Proteomes" id="UP001595191">
    <property type="component" value="Unassembled WGS sequence"/>
</dbReference>
<reference evidence="1" key="1">
    <citation type="submission" date="2024-09" db="EMBL/GenBank/DDBJ databases">
        <authorList>
            <person name="Liu J."/>
        </authorList>
    </citation>
    <scope>NUCLEOTIDE SEQUENCE</scope>
    <source>
        <strain evidence="1">NBU2967</strain>
    </source>
</reference>
<evidence type="ECO:0000313" key="2">
    <source>
        <dbReference type="Proteomes" id="UP001595191"/>
    </source>
</evidence>
<evidence type="ECO:0000313" key="1">
    <source>
        <dbReference type="EMBL" id="MFH6603861.1"/>
    </source>
</evidence>
<accession>A0ACC7LJE7</accession>
<organism evidence="1 2">
    <name type="scientific">Meishania litoralis</name>
    <dbReference type="NCBI Taxonomy" id="3434685"/>
    <lineage>
        <taxon>Bacteria</taxon>
        <taxon>Pseudomonadati</taxon>
        <taxon>Bacteroidota</taxon>
        <taxon>Flavobacteriia</taxon>
        <taxon>Flavobacteriales</taxon>
        <taxon>Flavobacteriaceae</taxon>
        <taxon>Meishania</taxon>
    </lineage>
</organism>
<proteinExistence type="predicted"/>
<gene>
    <name evidence="1" type="ORF">ACEZ3G_10270</name>
</gene>
<protein>
    <submittedName>
        <fullName evidence="1">T9SS type B sorting domain-containing protein</fullName>
    </submittedName>
</protein>
<comment type="caution">
    <text evidence="1">The sequence shown here is derived from an EMBL/GenBank/DDBJ whole genome shotgun (WGS) entry which is preliminary data.</text>
</comment>
<sequence length="429" mass="46836">MKLPLSDFNEGVGFLKKHFMLGNTLFRKILNLLTILIGVVEGYGQISTCAELTFPIDGAVGVSITTDLEWQQVTEASGYLLSVGTSPGGTEILNAVDVGNVDTYDLANELPSLQMIYVTITPYDGVGNFGDCPEEVFTTGGAVPPLCTEIINPTNGDQLVSVTANITWIRDFGASGYRMTIRENDPNGIVVLNNEDVGNGTNFKPPDFKPRTQYFVTIIPYNDFGPASGCDPISFTTGDGLPLPFCTELLSPEDGSVDVPVDTDLQWAAVSNVDGYYVSLGTTPRGTDIVNQEDVGNVTTYELSGNLPIGQRIYALIIPYKGQLRAENCIVTSFTIEGPSSDDLIEIAPNFFTPNNDSFNDEWIVRSSQNITVLNIYIFDRFGKLLKQLAPDQPWDGTVNGRQLPANTYWFAIDVLNAPPLQGYMMLKR</sequence>
<name>A0ACC7LJE7_9FLAO</name>
<dbReference type="EMBL" id="JBHFPV010000002">
    <property type="protein sequence ID" value="MFH6603861.1"/>
    <property type="molecule type" value="Genomic_DNA"/>
</dbReference>